<sequence>MTISKTIILNSDAGIRVGGVTDQSDITSKSAVDTATVTGRLYDKKKIRKLTAQTVGNDGPVNNTLVAVSSVESYVDGEPLELRLDNGDLHETTIVSRDSDTDVITMAAAVPAGRTADIGTFAKRKLGVDISMTLYGATPVPSVDTWGYSGPVADTHEGLHLGKKVQCEVTIDDGAGRKRVVTFDAVVIQGQ</sequence>
<protein>
    <submittedName>
        <fullName evidence="1">Uncharacterized protein</fullName>
    </submittedName>
</protein>
<proteinExistence type="predicted"/>
<comment type="caution">
    <text evidence="1">The sequence shown here is derived from an EMBL/GenBank/DDBJ whole genome shotgun (WGS) entry which is preliminary data.</text>
</comment>
<accession>A0A0F9L4I5</accession>
<evidence type="ECO:0000313" key="1">
    <source>
        <dbReference type="EMBL" id="KKM47142.1"/>
    </source>
</evidence>
<organism evidence="1">
    <name type="scientific">marine sediment metagenome</name>
    <dbReference type="NCBI Taxonomy" id="412755"/>
    <lineage>
        <taxon>unclassified sequences</taxon>
        <taxon>metagenomes</taxon>
        <taxon>ecological metagenomes</taxon>
    </lineage>
</organism>
<name>A0A0F9L4I5_9ZZZZ</name>
<gene>
    <name evidence="1" type="ORF">LCGC14_1559040</name>
</gene>
<dbReference type="AlphaFoldDB" id="A0A0F9L4I5"/>
<reference evidence="1" key="1">
    <citation type="journal article" date="2015" name="Nature">
        <title>Complex archaea that bridge the gap between prokaryotes and eukaryotes.</title>
        <authorList>
            <person name="Spang A."/>
            <person name="Saw J.H."/>
            <person name="Jorgensen S.L."/>
            <person name="Zaremba-Niedzwiedzka K."/>
            <person name="Martijn J."/>
            <person name="Lind A.E."/>
            <person name="van Eijk R."/>
            <person name="Schleper C."/>
            <person name="Guy L."/>
            <person name="Ettema T.J."/>
        </authorList>
    </citation>
    <scope>NUCLEOTIDE SEQUENCE</scope>
</reference>
<dbReference type="EMBL" id="LAZR01012020">
    <property type="protein sequence ID" value="KKM47142.1"/>
    <property type="molecule type" value="Genomic_DNA"/>
</dbReference>